<protein>
    <submittedName>
        <fullName evidence="2">Uncharacterized protein</fullName>
    </submittedName>
</protein>
<accession>A0A1D7YJQ2</accession>
<proteinExistence type="predicted"/>
<dbReference type="KEGG" id="spun:BFF78_36405"/>
<evidence type="ECO:0000256" key="1">
    <source>
        <dbReference type="SAM" id="MobiDB-lite"/>
    </source>
</evidence>
<feature type="region of interest" description="Disordered" evidence="1">
    <location>
        <begin position="107"/>
        <end position="129"/>
    </location>
</feature>
<dbReference type="AlphaFoldDB" id="A0A1D7YJQ2"/>
<reference evidence="3" key="1">
    <citation type="submission" date="2016-09" db="EMBL/GenBank/DDBJ databases">
        <title>Streptomyces puniciscabiei strain:TW1S1 Genome sequencing and assembly.</title>
        <authorList>
            <person name="Kim M.-K."/>
            <person name="Kim S.B."/>
        </authorList>
    </citation>
    <scope>NUCLEOTIDE SEQUENCE [LARGE SCALE GENOMIC DNA]</scope>
    <source>
        <strain evidence="3">TW1S1</strain>
    </source>
</reference>
<keyword evidence="3" id="KW-1185">Reference proteome</keyword>
<dbReference type="Proteomes" id="UP000094960">
    <property type="component" value="Chromosome"/>
</dbReference>
<gene>
    <name evidence="2" type="ORF">BFF78_36405</name>
</gene>
<evidence type="ECO:0000313" key="3">
    <source>
        <dbReference type="Proteomes" id="UP000094960"/>
    </source>
</evidence>
<feature type="compositionally biased region" description="Basic and acidic residues" evidence="1">
    <location>
        <begin position="116"/>
        <end position="129"/>
    </location>
</feature>
<evidence type="ECO:0000313" key="2">
    <source>
        <dbReference type="EMBL" id="AOR35823.1"/>
    </source>
</evidence>
<sequence>MHGAVRTPDWALGPCCCQFLMKSLQPLPVGAGQGTCCLQALADADEGVQVPEFEGGSGQSVEAPKKVRNVGVAAVLVGREFLPEGHWPTVSLDRLIDVDQADGRHRVLGEPTSHPHFTDGRRQLARPGDSDDHALAWKAPYLVFREADRLGDTRVEACPRAGFV</sequence>
<dbReference type="EMBL" id="CP017248">
    <property type="protein sequence ID" value="AOR35823.1"/>
    <property type="molecule type" value="Genomic_DNA"/>
</dbReference>
<name>A0A1D7YJQ2_9ACTN</name>
<organism evidence="2 3">
    <name type="scientific">Streptomyces fodineus</name>
    <dbReference type="NCBI Taxonomy" id="1904616"/>
    <lineage>
        <taxon>Bacteria</taxon>
        <taxon>Bacillati</taxon>
        <taxon>Actinomycetota</taxon>
        <taxon>Actinomycetes</taxon>
        <taxon>Kitasatosporales</taxon>
        <taxon>Streptomycetaceae</taxon>
        <taxon>Streptomyces</taxon>
    </lineage>
</organism>